<sequence>MASAATPQLTPEFLAQDRRPQATIGIGVVTALSGIVVLFRVYARLLLIRSFGWDDGLICAAMIMNIVVMALTLQVLRHGAGRHIWAIDLDQGPLLYKWLVAAQLVYMVALWLCRISGLAFYRRLNPMPQFQRYLRVAFAFVTAVLIAQVLIIALQCIPLAALWSGAPGKCMGSKAVFISTAAMTIICDSIILLLPMKIVFSIRASSARKVGLSFVLCFGVFAVMTSVCRIISMIPVIREPDATWYFSVVMVWSDTEISTAIIALSLPALKGLVGAVADSTRKGSSQEQDSSGHRELPLQLVHPEHSRLIYQGPDSCSNNAGASIGDRGSEEVLWRESESRQIHIKDTVDVSVSER</sequence>
<comment type="subcellular location">
    <subcellularLocation>
        <location evidence="1">Membrane</location>
        <topology evidence="1">Multi-pass membrane protein</topology>
    </subcellularLocation>
</comment>
<gene>
    <name evidence="8" type="ORF">BDV25DRAFT_12616</name>
</gene>
<evidence type="ECO:0000256" key="2">
    <source>
        <dbReference type="ARBA" id="ARBA00022692"/>
    </source>
</evidence>
<name>A0A5N6TQS1_ASPAV</name>
<evidence type="ECO:0000313" key="9">
    <source>
        <dbReference type="Proteomes" id="UP000325780"/>
    </source>
</evidence>
<dbReference type="GO" id="GO:0016020">
    <property type="term" value="C:membrane"/>
    <property type="evidence" value="ECO:0007669"/>
    <property type="project" value="UniProtKB-SubCell"/>
</dbReference>
<dbReference type="PANTHER" id="PTHR33048">
    <property type="entry name" value="PTH11-LIKE INTEGRAL MEMBRANE PROTEIN (AFU_ORTHOLOGUE AFUA_5G11245)"/>
    <property type="match status" value="1"/>
</dbReference>
<comment type="similarity">
    <text evidence="5">Belongs to the SAT4 family.</text>
</comment>
<dbReference type="EMBL" id="ML742149">
    <property type="protein sequence ID" value="KAE8148708.1"/>
    <property type="molecule type" value="Genomic_DNA"/>
</dbReference>
<dbReference type="Pfam" id="PF20684">
    <property type="entry name" value="Fung_rhodopsin"/>
    <property type="match status" value="1"/>
</dbReference>
<feature type="transmembrane region" description="Helical" evidence="6">
    <location>
        <begin position="175"/>
        <end position="200"/>
    </location>
</feature>
<dbReference type="OrthoDB" id="5283415at2759"/>
<dbReference type="AlphaFoldDB" id="A0A5N6TQS1"/>
<feature type="transmembrane region" description="Helical" evidence="6">
    <location>
        <begin position="257"/>
        <end position="277"/>
    </location>
</feature>
<feature type="domain" description="Rhodopsin" evidence="7">
    <location>
        <begin position="39"/>
        <end position="273"/>
    </location>
</feature>
<feature type="transmembrane region" description="Helical" evidence="6">
    <location>
        <begin position="96"/>
        <end position="121"/>
    </location>
</feature>
<feature type="transmembrane region" description="Helical" evidence="6">
    <location>
        <begin position="55"/>
        <end position="76"/>
    </location>
</feature>
<keyword evidence="3 6" id="KW-1133">Transmembrane helix</keyword>
<keyword evidence="4 6" id="KW-0472">Membrane</keyword>
<evidence type="ECO:0000256" key="4">
    <source>
        <dbReference type="ARBA" id="ARBA00023136"/>
    </source>
</evidence>
<dbReference type="Proteomes" id="UP000325780">
    <property type="component" value="Unassembled WGS sequence"/>
</dbReference>
<evidence type="ECO:0000256" key="1">
    <source>
        <dbReference type="ARBA" id="ARBA00004141"/>
    </source>
</evidence>
<evidence type="ECO:0000256" key="3">
    <source>
        <dbReference type="ARBA" id="ARBA00022989"/>
    </source>
</evidence>
<protein>
    <recommendedName>
        <fullName evidence="7">Rhodopsin domain-containing protein</fullName>
    </recommendedName>
</protein>
<dbReference type="PANTHER" id="PTHR33048:SF129">
    <property type="entry name" value="INTEGRAL MEMBRANE PROTEIN-RELATED"/>
    <property type="match status" value="1"/>
</dbReference>
<evidence type="ECO:0000256" key="5">
    <source>
        <dbReference type="ARBA" id="ARBA00038359"/>
    </source>
</evidence>
<evidence type="ECO:0000313" key="8">
    <source>
        <dbReference type="EMBL" id="KAE8148708.1"/>
    </source>
</evidence>
<dbReference type="InterPro" id="IPR052337">
    <property type="entry name" value="SAT4-like"/>
</dbReference>
<evidence type="ECO:0000256" key="6">
    <source>
        <dbReference type="SAM" id="Phobius"/>
    </source>
</evidence>
<keyword evidence="2 6" id="KW-0812">Transmembrane</keyword>
<organism evidence="8 9">
    <name type="scientific">Aspergillus avenaceus</name>
    <dbReference type="NCBI Taxonomy" id="36643"/>
    <lineage>
        <taxon>Eukaryota</taxon>
        <taxon>Fungi</taxon>
        <taxon>Dikarya</taxon>
        <taxon>Ascomycota</taxon>
        <taxon>Pezizomycotina</taxon>
        <taxon>Eurotiomycetes</taxon>
        <taxon>Eurotiomycetidae</taxon>
        <taxon>Eurotiales</taxon>
        <taxon>Aspergillaceae</taxon>
        <taxon>Aspergillus</taxon>
        <taxon>Aspergillus subgen. Circumdati</taxon>
    </lineage>
</organism>
<keyword evidence="9" id="KW-1185">Reference proteome</keyword>
<evidence type="ECO:0000259" key="7">
    <source>
        <dbReference type="Pfam" id="PF20684"/>
    </source>
</evidence>
<feature type="transmembrane region" description="Helical" evidence="6">
    <location>
        <begin position="22"/>
        <end position="43"/>
    </location>
</feature>
<accession>A0A5N6TQS1</accession>
<feature type="transmembrane region" description="Helical" evidence="6">
    <location>
        <begin position="212"/>
        <end position="237"/>
    </location>
</feature>
<proteinExistence type="inferred from homology"/>
<reference evidence="8 9" key="1">
    <citation type="submission" date="2019-04" db="EMBL/GenBank/DDBJ databases">
        <title>Friends and foes A comparative genomics study of 23 Aspergillus species from section Flavi.</title>
        <authorList>
            <consortium name="DOE Joint Genome Institute"/>
            <person name="Kjaerbolling I."/>
            <person name="Vesth T."/>
            <person name="Frisvad J.C."/>
            <person name="Nybo J.L."/>
            <person name="Theobald S."/>
            <person name="Kildgaard S."/>
            <person name="Isbrandt T."/>
            <person name="Kuo A."/>
            <person name="Sato A."/>
            <person name="Lyhne E.K."/>
            <person name="Kogle M.E."/>
            <person name="Wiebenga A."/>
            <person name="Kun R.S."/>
            <person name="Lubbers R.J."/>
            <person name="Makela M.R."/>
            <person name="Barry K."/>
            <person name="Chovatia M."/>
            <person name="Clum A."/>
            <person name="Daum C."/>
            <person name="Haridas S."/>
            <person name="He G."/>
            <person name="LaButti K."/>
            <person name="Lipzen A."/>
            <person name="Mondo S."/>
            <person name="Riley R."/>
            <person name="Salamov A."/>
            <person name="Simmons B.A."/>
            <person name="Magnuson J.K."/>
            <person name="Henrissat B."/>
            <person name="Mortensen U.H."/>
            <person name="Larsen T.O."/>
            <person name="Devries R.P."/>
            <person name="Grigoriev I.V."/>
            <person name="Machida M."/>
            <person name="Baker S.E."/>
            <person name="Andersen M.R."/>
        </authorList>
    </citation>
    <scope>NUCLEOTIDE SEQUENCE [LARGE SCALE GENOMIC DNA]</scope>
    <source>
        <strain evidence="8 9">IBT 18842</strain>
    </source>
</reference>
<dbReference type="InterPro" id="IPR049326">
    <property type="entry name" value="Rhodopsin_dom_fungi"/>
</dbReference>
<feature type="transmembrane region" description="Helical" evidence="6">
    <location>
        <begin position="133"/>
        <end position="163"/>
    </location>
</feature>